<accession>A0A2N1NV18</accession>
<proteinExistence type="predicted"/>
<reference evidence="7 8" key="1">
    <citation type="submission" date="2016-04" db="EMBL/GenBank/DDBJ databases">
        <title>Genome analyses suggest a sexual origin of heterokaryosis in a supposedly ancient asexual fungus.</title>
        <authorList>
            <person name="Ropars J."/>
            <person name="Sedzielewska K."/>
            <person name="Noel J."/>
            <person name="Charron P."/>
            <person name="Farinelli L."/>
            <person name="Marton T."/>
            <person name="Kruger M."/>
            <person name="Pelin A."/>
            <person name="Brachmann A."/>
            <person name="Corradi N."/>
        </authorList>
    </citation>
    <scope>NUCLEOTIDE SEQUENCE [LARGE SCALE GENOMIC DNA]</scope>
    <source>
        <strain evidence="7 8">C2</strain>
    </source>
</reference>
<reference evidence="7 8" key="2">
    <citation type="submission" date="2017-10" db="EMBL/GenBank/DDBJ databases">
        <title>Extensive intraspecific genome diversity in a model arbuscular mycorrhizal fungus.</title>
        <authorList>
            <person name="Chen E.C.H."/>
            <person name="Morin E."/>
            <person name="Baudet D."/>
            <person name="Noel J."/>
            <person name="Ndikumana S."/>
            <person name="Charron P."/>
            <person name="St-Onge C."/>
            <person name="Giorgi J."/>
            <person name="Grigoriev I.V."/>
            <person name="Roux C."/>
            <person name="Martin F.M."/>
            <person name="Corradi N."/>
        </authorList>
    </citation>
    <scope>NUCLEOTIDE SEQUENCE [LARGE SCALE GENOMIC DNA]</scope>
    <source>
        <strain evidence="7 8">C2</strain>
    </source>
</reference>
<evidence type="ECO:0000256" key="2">
    <source>
        <dbReference type="ARBA" id="ARBA00022692"/>
    </source>
</evidence>
<gene>
    <name evidence="7" type="ORF">RhiirC2_706341</name>
</gene>
<dbReference type="GO" id="GO:0016020">
    <property type="term" value="C:membrane"/>
    <property type="evidence" value="ECO:0007669"/>
    <property type="project" value="UniProtKB-SubCell"/>
</dbReference>
<keyword evidence="3 5" id="KW-1133">Transmembrane helix</keyword>
<dbReference type="VEuPathDB" id="FungiDB:RhiirA1_393348"/>
<dbReference type="AlphaFoldDB" id="A0A2N1NV18"/>
<dbReference type="Pfam" id="PF00520">
    <property type="entry name" value="Ion_trans"/>
    <property type="match status" value="1"/>
</dbReference>
<organism evidence="7 8">
    <name type="scientific">Rhizophagus irregularis</name>
    <dbReference type="NCBI Taxonomy" id="588596"/>
    <lineage>
        <taxon>Eukaryota</taxon>
        <taxon>Fungi</taxon>
        <taxon>Fungi incertae sedis</taxon>
        <taxon>Mucoromycota</taxon>
        <taxon>Glomeromycotina</taxon>
        <taxon>Glomeromycetes</taxon>
        <taxon>Glomerales</taxon>
        <taxon>Glomeraceae</taxon>
        <taxon>Rhizophagus</taxon>
    </lineage>
</organism>
<feature type="domain" description="Ion transport" evidence="6">
    <location>
        <begin position="27"/>
        <end position="137"/>
    </location>
</feature>
<protein>
    <recommendedName>
        <fullName evidence="6">Ion transport domain-containing protein</fullName>
    </recommendedName>
</protein>
<evidence type="ECO:0000256" key="1">
    <source>
        <dbReference type="ARBA" id="ARBA00004141"/>
    </source>
</evidence>
<evidence type="ECO:0000256" key="5">
    <source>
        <dbReference type="SAM" id="Phobius"/>
    </source>
</evidence>
<dbReference type="GO" id="GO:0005216">
    <property type="term" value="F:monoatomic ion channel activity"/>
    <property type="evidence" value="ECO:0007669"/>
    <property type="project" value="InterPro"/>
</dbReference>
<feature type="transmembrane region" description="Helical" evidence="5">
    <location>
        <begin position="102"/>
        <end position="126"/>
    </location>
</feature>
<name>A0A2N1NV18_9GLOM</name>
<evidence type="ECO:0000313" key="8">
    <source>
        <dbReference type="Proteomes" id="UP000233469"/>
    </source>
</evidence>
<keyword evidence="4 5" id="KW-0472">Membrane</keyword>
<dbReference type="Proteomes" id="UP000233469">
    <property type="component" value="Unassembled WGS sequence"/>
</dbReference>
<dbReference type="VEuPathDB" id="FungiDB:RhiirFUN_024014"/>
<sequence length="211" mass="24962">MDCKSLELVCFAHAFFVLLKPNSEFLKTNQGDLDDNNNPWVLTPKLHSISKNGEDSNAIYVQEPDEYTNLFSNYPNYILSMYLFLTGDRNSLSRWEPEENRIMIILMIMFSFIVVVYLMNLFIGLLNMAIEKDNDRASYLAQKAEILKDIELFYLLPHQRRWNHWFPDIIYYYADVDKTRKVVKKLLDDGTWTDDDKNIETRKKLLKLLAI</sequence>
<dbReference type="EMBL" id="LLXL01000113">
    <property type="protein sequence ID" value="PKK77757.1"/>
    <property type="molecule type" value="Genomic_DNA"/>
</dbReference>
<evidence type="ECO:0000256" key="3">
    <source>
        <dbReference type="ARBA" id="ARBA00022989"/>
    </source>
</evidence>
<comment type="subcellular location">
    <subcellularLocation>
        <location evidence="1">Membrane</location>
        <topology evidence="1">Multi-pass membrane protein</topology>
    </subcellularLocation>
</comment>
<evidence type="ECO:0000256" key="4">
    <source>
        <dbReference type="ARBA" id="ARBA00023136"/>
    </source>
</evidence>
<keyword evidence="2 5" id="KW-0812">Transmembrane</keyword>
<dbReference type="Gene3D" id="1.10.287.70">
    <property type="match status" value="1"/>
</dbReference>
<evidence type="ECO:0000313" key="7">
    <source>
        <dbReference type="EMBL" id="PKK77757.1"/>
    </source>
</evidence>
<dbReference type="InterPro" id="IPR005821">
    <property type="entry name" value="Ion_trans_dom"/>
</dbReference>
<dbReference type="VEuPathDB" id="FungiDB:FUN_002912"/>
<evidence type="ECO:0000259" key="6">
    <source>
        <dbReference type="Pfam" id="PF00520"/>
    </source>
</evidence>
<comment type="caution">
    <text evidence="7">The sequence shown here is derived from an EMBL/GenBank/DDBJ whole genome shotgun (WGS) entry which is preliminary data.</text>
</comment>